<protein>
    <submittedName>
        <fullName evidence="6">Antibiotic biosynthesis monooxygenase</fullName>
    </submittedName>
</protein>
<keyword evidence="7" id="KW-1185">Reference proteome</keyword>
<dbReference type="Pfam" id="PF01152">
    <property type="entry name" value="Bac_globin"/>
    <property type="match status" value="1"/>
</dbReference>
<evidence type="ECO:0000256" key="3">
    <source>
        <dbReference type="ARBA" id="ARBA00022723"/>
    </source>
</evidence>
<accession>A0ABS7ZCU5</accession>
<keyword evidence="6" id="KW-0503">Monooxygenase</keyword>
<dbReference type="PROSITE" id="PS51725">
    <property type="entry name" value="ABM"/>
    <property type="match status" value="1"/>
</dbReference>
<evidence type="ECO:0000256" key="2">
    <source>
        <dbReference type="ARBA" id="ARBA00022617"/>
    </source>
</evidence>
<keyword evidence="2" id="KW-0349">Heme</keyword>
<dbReference type="InterPro" id="IPR009050">
    <property type="entry name" value="Globin-like_sf"/>
</dbReference>
<dbReference type="CDD" id="cd14775">
    <property type="entry name" value="TrHb2_O-like"/>
    <property type="match status" value="1"/>
</dbReference>
<dbReference type="Gene3D" id="1.10.490.10">
    <property type="entry name" value="Globins"/>
    <property type="match status" value="1"/>
</dbReference>
<evidence type="ECO:0000313" key="7">
    <source>
        <dbReference type="Proteomes" id="UP001319870"/>
    </source>
</evidence>
<dbReference type="InterPro" id="IPR012292">
    <property type="entry name" value="Globin/Proto"/>
</dbReference>
<keyword evidence="4" id="KW-0408">Iron</keyword>
<proteinExistence type="predicted"/>
<dbReference type="GO" id="GO:0004497">
    <property type="term" value="F:monooxygenase activity"/>
    <property type="evidence" value="ECO:0007669"/>
    <property type="project" value="UniProtKB-KW"/>
</dbReference>
<evidence type="ECO:0000256" key="1">
    <source>
        <dbReference type="ARBA" id="ARBA00022448"/>
    </source>
</evidence>
<dbReference type="Proteomes" id="UP001319870">
    <property type="component" value="Unassembled WGS sequence"/>
</dbReference>
<dbReference type="SUPFAM" id="SSF46458">
    <property type="entry name" value="Globin-like"/>
    <property type="match status" value="1"/>
</dbReference>
<keyword evidence="6" id="KW-0560">Oxidoreductase</keyword>
<evidence type="ECO:0000259" key="5">
    <source>
        <dbReference type="PROSITE" id="PS51725"/>
    </source>
</evidence>
<gene>
    <name evidence="6" type="ORF">LEP48_02765</name>
</gene>
<dbReference type="InterPro" id="IPR007138">
    <property type="entry name" value="ABM_dom"/>
</dbReference>
<comment type="caution">
    <text evidence="6">The sequence shown here is derived from an EMBL/GenBank/DDBJ whole genome shotgun (WGS) entry which is preliminary data.</text>
</comment>
<keyword evidence="1" id="KW-0813">Transport</keyword>
<dbReference type="SUPFAM" id="SSF54909">
    <property type="entry name" value="Dimeric alpha+beta barrel"/>
    <property type="match status" value="1"/>
</dbReference>
<dbReference type="EMBL" id="JAIXCQ010000001">
    <property type="protein sequence ID" value="MCA5892272.1"/>
    <property type="molecule type" value="Genomic_DNA"/>
</dbReference>
<sequence length="248" mass="28287">MTVEYVRYAIDPDRAEEFERAFARAATPLRQSPYCRTFDLSRCVEEPSSYVLRIVWTSADDHLEKFRRSPQFRQFFGEVRGFVDSMTEMRHYEPVPVMPSLYDWAGGGPALERLFEVFYAKVADDDVLGPVFAEMSPDHPKHVAAWIGEVFGGPAAYSTRRGGHRGMVRHHVGRRITERQRRRWSGLLLDAADEVGLPDDPEFRSAFAAYVEWGTRLAVSFSSAGAETDVAEPMPRWGWGEVRPWPPA</sequence>
<evidence type="ECO:0000313" key="6">
    <source>
        <dbReference type="EMBL" id="MCA5892272.1"/>
    </source>
</evidence>
<dbReference type="InterPro" id="IPR011008">
    <property type="entry name" value="Dimeric_a/b-barrel"/>
</dbReference>
<dbReference type="InterPro" id="IPR001486">
    <property type="entry name" value="Hemoglobin_trunc"/>
</dbReference>
<name>A0ABS7ZCU5_9MICO</name>
<feature type="domain" description="ABM" evidence="5">
    <location>
        <begin position="2"/>
        <end position="92"/>
    </location>
</feature>
<dbReference type="RefSeq" id="WP_225564018.1">
    <property type="nucleotide sequence ID" value="NZ_JAIXCQ010000001.1"/>
</dbReference>
<dbReference type="Gene3D" id="3.30.70.100">
    <property type="match status" value="1"/>
</dbReference>
<reference evidence="6 7" key="1">
    <citation type="submission" date="2021-09" db="EMBL/GenBank/DDBJ databases">
        <title>Isoptericola luteus sp. nov., a novel bacterium isolated from Harbin, the capital city of Heilongjiang province.</title>
        <authorList>
            <person name="Li J."/>
        </authorList>
    </citation>
    <scope>NUCLEOTIDE SEQUENCE [LARGE SCALE GENOMIC DNA]</scope>
    <source>
        <strain evidence="6 7">NEAU-Y5</strain>
    </source>
</reference>
<dbReference type="Pfam" id="PF03992">
    <property type="entry name" value="ABM"/>
    <property type="match status" value="1"/>
</dbReference>
<organism evidence="6 7">
    <name type="scientific">Isoptericola luteus</name>
    <dbReference type="NCBI Taxonomy" id="2879484"/>
    <lineage>
        <taxon>Bacteria</taxon>
        <taxon>Bacillati</taxon>
        <taxon>Actinomycetota</taxon>
        <taxon>Actinomycetes</taxon>
        <taxon>Micrococcales</taxon>
        <taxon>Promicromonosporaceae</taxon>
        <taxon>Isoptericola</taxon>
    </lineage>
</organism>
<keyword evidence="3" id="KW-0479">Metal-binding</keyword>
<evidence type="ECO:0000256" key="4">
    <source>
        <dbReference type="ARBA" id="ARBA00023004"/>
    </source>
</evidence>